<dbReference type="AlphaFoldDB" id="A0A7G3B0S3"/>
<dbReference type="SUPFAM" id="SSF52540">
    <property type="entry name" value="P-loop containing nucleoside triphosphate hydrolases"/>
    <property type="match status" value="1"/>
</dbReference>
<dbReference type="Gene3D" id="3.40.50.300">
    <property type="entry name" value="P-loop containing nucleotide triphosphate hydrolases"/>
    <property type="match status" value="1"/>
</dbReference>
<protein>
    <submittedName>
        <fullName evidence="4">Putative sulfotransferase 4a1-like protein</fullName>
    </submittedName>
</protein>
<evidence type="ECO:0000313" key="4">
    <source>
        <dbReference type="EMBL" id="MBC1177513.1"/>
    </source>
</evidence>
<dbReference type="EMBL" id="GITU01008810">
    <property type="protein sequence ID" value="MBC1177513.1"/>
    <property type="molecule type" value="Transcribed_RNA"/>
</dbReference>
<comment type="similarity">
    <text evidence="1">Belongs to the sulfotransferase 1 family.</text>
</comment>
<evidence type="ECO:0000259" key="3">
    <source>
        <dbReference type="Pfam" id="PF00685"/>
    </source>
</evidence>
<keyword evidence="2 4" id="KW-0808">Transferase</keyword>
<organism evidence="4">
    <name type="scientific">Lutzomyia longipalpis</name>
    <name type="common">Sand fly</name>
    <dbReference type="NCBI Taxonomy" id="7200"/>
    <lineage>
        <taxon>Eukaryota</taxon>
        <taxon>Metazoa</taxon>
        <taxon>Ecdysozoa</taxon>
        <taxon>Arthropoda</taxon>
        <taxon>Hexapoda</taxon>
        <taxon>Insecta</taxon>
        <taxon>Pterygota</taxon>
        <taxon>Neoptera</taxon>
        <taxon>Endopterygota</taxon>
        <taxon>Diptera</taxon>
        <taxon>Nematocera</taxon>
        <taxon>Psychodoidea</taxon>
        <taxon>Psychodidae</taxon>
        <taxon>Lutzomyia</taxon>
        <taxon>Lutzomyia</taxon>
    </lineage>
</organism>
<name>A0A7G3B0S3_LUTLO</name>
<dbReference type="VEuPathDB" id="VectorBase:LLONM1_009534"/>
<reference evidence="4" key="1">
    <citation type="journal article" date="2020" name="BMC">
        <title>Leishmania infection induces a limited differential gene expression in the sand fly midgut.</title>
        <authorList>
            <person name="Coutinho-Abreu I.V."/>
            <person name="Serafim T.D."/>
            <person name="Meneses C."/>
            <person name="Kamhawi S."/>
            <person name="Oliveira F."/>
            <person name="Valenzuela J.G."/>
        </authorList>
    </citation>
    <scope>NUCLEOTIDE SEQUENCE</scope>
    <source>
        <strain evidence="4">Jacobina</strain>
        <tissue evidence="4">Midgut</tissue>
    </source>
</reference>
<feature type="domain" description="Sulfotransferase" evidence="3">
    <location>
        <begin position="19"/>
        <end position="279"/>
    </location>
</feature>
<dbReference type="GO" id="GO:0008146">
    <property type="term" value="F:sulfotransferase activity"/>
    <property type="evidence" value="ECO:0007669"/>
    <property type="project" value="InterPro"/>
</dbReference>
<accession>A0A7G3B0S3</accession>
<dbReference type="PANTHER" id="PTHR11783">
    <property type="entry name" value="SULFOTRANSFERASE SULT"/>
    <property type="match status" value="1"/>
</dbReference>
<dbReference type="InterPro" id="IPR000863">
    <property type="entry name" value="Sulfotransferase_dom"/>
</dbReference>
<dbReference type="Pfam" id="PF00685">
    <property type="entry name" value="Sulfotransfer_1"/>
    <property type="match status" value="1"/>
</dbReference>
<proteinExistence type="inferred from homology"/>
<evidence type="ECO:0000256" key="1">
    <source>
        <dbReference type="ARBA" id="ARBA00005771"/>
    </source>
</evidence>
<sequence length="285" mass="33376">MPVMFRDRAQEIEEFAVYPDDTWVVTYPKCGTTWTQEMVWLINNGLDVKAAAAVPQNARFPFIEMCTIFPASFNISQESILNANNMPRPRHIKSHLPAHLLPRSIWQVKPKIIYVARNPKDVVVSFYHHMRHLHGYTRTFEDFAEAFLADHVIWSPFFGHILDFWSMRHEANILFFTFEEMKKDLRGIILRTADFLGKKLTEDDIQLLCQHLSFDSMKNNDSVNKRVDVEEVKSLPGIEKPSQNFSFIRRGQVGGHTELFTPELEKRFDEWTQEKLRGTDFHFTA</sequence>
<evidence type="ECO:0000256" key="2">
    <source>
        <dbReference type="ARBA" id="ARBA00022679"/>
    </source>
</evidence>
<dbReference type="InterPro" id="IPR027417">
    <property type="entry name" value="P-loop_NTPase"/>
</dbReference>